<evidence type="ECO:0000256" key="4">
    <source>
        <dbReference type="ARBA" id="ARBA00022833"/>
    </source>
</evidence>
<evidence type="ECO:0000313" key="8">
    <source>
        <dbReference type="EnsemblMetazoa" id="AALFPA23_021521.P31836"/>
    </source>
</evidence>
<keyword evidence="2" id="KW-0479">Metal-binding</keyword>
<organism evidence="8 9">
    <name type="scientific">Aedes albopictus</name>
    <name type="common">Asian tiger mosquito</name>
    <name type="synonym">Stegomyia albopicta</name>
    <dbReference type="NCBI Taxonomy" id="7160"/>
    <lineage>
        <taxon>Eukaryota</taxon>
        <taxon>Metazoa</taxon>
        <taxon>Ecdysozoa</taxon>
        <taxon>Arthropoda</taxon>
        <taxon>Hexapoda</taxon>
        <taxon>Insecta</taxon>
        <taxon>Pterygota</taxon>
        <taxon>Neoptera</taxon>
        <taxon>Endopterygota</taxon>
        <taxon>Diptera</taxon>
        <taxon>Nematocera</taxon>
        <taxon>Culicoidea</taxon>
        <taxon>Culicidae</taxon>
        <taxon>Culicinae</taxon>
        <taxon>Aedini</taxon>
        <taxon>Aedes</taxon>
        <taxon>Stegomyia</taxon>
    </lineage>
</organism>
<keyword evidence="1" id="KW-0597">Phosphoprotein</keyword>
<keyword evidence="3 5" id="KW-0863">Zinc-finger</keyword>
<dbReference type="Pfam" id="PF25569">
    <property type="entry name" value="TPR_ZFYVE26"/>
    <property type="match status" value="1"/>
</dbReference>
<feature type="compositionally biased region" description="Polar residues" evidence="6">
    <location>
        <begin position="527"/>
        <end position="536"/>
    </location>
</feature>
<evidence type="ECO:0000256" key="5">
    <source>
        <dbReference type="PROSITE-ProRule" id="PRU00091"/>
    </source>
</evidence>
<dbReference type="RefSeq" id="XP_062703295.1">
    <property type="nucleotide sequence ID" value="XM_062847311.1"/>
</dbReference>
<dbReference type="InterPro" id="IPR000306">
    <property type="entry name" value="Znf_FYVE"/>
</dbReference>
<sequence length="2155" mass="244214">MDKFNEYWELLSDKSIHIGKELIAYYKTLHENEDGSPLSEQGCHFLLQNLLVNPYPTCQLLRLLATSKIPLKNSTIREICDEGMLDFLESFEREDVDKFYNLIANNLLSSGAINQAVPIVLRMLEENVIDRELLLLALVSRKSQKLLKHFLKKIETTREQRYLLAAVEDKRHFMVDVLNSSEELFNDKAVSDYVRLFRLIVGINQGKLLALDIPQELRFADGSFLGMYLKEIRRTALLQALFEGQEVEWQADDYAKEPSVVAMYMKKGLKILPSHFEQLSEAISENDKLNAAILKDFLPGNEGNVYYSEDERSLQMLMLWYYVMDVLKLSPQQKTFADVLESRASTITAVLKSIESIETFVSLLENVLTLLFVRYEHLPKRSHGQVGFMCSNMVLEAILNNLKFVAAQRIHAANYDNADDKLKVRLTKCIDIINDALWRISLFSNLGSSDNPPLQLTDIDSSNIITRLPDLVQDDEDSIFRSAEALQNRTKKYSTFPKRKHSRNAPKPPHVSSSGSTGTRTMRHSLPPTNKLSSSLDSTITELAPRPRSLIPKMLGSPEKLATFCLVNKKLDEAKAIIRSKDLSTTAVGHDLHFMESFTNIQEKLAPLIARYDAMQTRRNSGSMLEDIRSRTAIGFEAAKIISTVETFSSEQRIRQSEQDLQLLDKYGTQYPFLRLFRGDNLRNVHAMDLMLGLPMNYDLSLNLYNLVSKSLDKPVEDMNGERFAYVGFLKRLIDDMQLLRASEIVGKQLVTFHRLLSQEVCPLEAAQLGPLLDSRRALISSGSLEDFTGDGKGDRWAVCKKIRKFVEGAEKLMKLSEGDGKSFSSNDIMRTDLQEVVGTLVFEKNVSLGVLEPLVAGTNSNLVHMIVQYLAKEVGRNLEDSPEALPDVVEYVSGKNDLLGVLLKEIAGLDAGITLLTNLKNLSCVKIFEPLYDSKMSAALDLDRFQAQLLLSQENCGEIQRLRALDYVLQRESLQDYDKLQDLRHEIVENLLKSEDLDQVIPVEAIVKTTKDINRKAEYLLHNIDLIQKGPTVLELISSILLSRNVSSLNVDYRQSLETWKFKLQVYSELGVVMENDDWRAVRDLSDNSKVTIMQRLIQQNMYELCSRWIKMHPLKPAEDSGLFDIFTIGVTDASQRNKDCSALLAIIEGMSKQHVVDFYESTLLRVRSVTIIKHAIEYLENNGENTKKYQKYRISLAIFDHLPETDSNHLWKLISRPLLIIEQYLMNSKLELLSTVMESVRPLLKDEVCVTCFEQRECIRDLRLRLSGSIDLDATHDNHFITNECVDCLLRIYAGKALDYRVSSESGTSEASMLNTSLDLSSLDSLCGAFTMPKTVPTKDAWVRDEDASQCMCCRRSVFSMLNRRHHCRRCGRVVCHSCSKKKLEIPELYENVPVRACEDCVRQSQTTFSAPAKASNVLANLQNLDEWQLTGNVRNDNIIREEYSYEYAPSTSQCLAICNLHSQNEELSNFLLYHCAKLETLLRPIRTGYPNPELDYALVSRMLLNLTLAAKVRGLEFSEADKMKEHAEIILSIVKNDCESLLLQESMSSANLRKLRDALVLAEKWSLALELSLKCGFSTSGVMAAWGTTCLRAGCYETARDKFSYCLQKLSTDADNSTILNCIESPETKLANYKTAIPIKRPAKSPPLLLEIISILESTAQAQPPEVVARASMIKNSNTSLSSSIRKKTKDNIPLHEPALNILNTLSNLKHITKGNYTDFLPEKRALRSKDTSLTSSGNSSDYLQTLDCIMSTRYFEESMYYLLTYGAHQDVTNFLIKHRQILPAMKYVLMQQVDPEVMLQTIILPYLKTGRLETVIQVMSSMDETLLTWRAYIIYSCRYLETNRMLNCLYNLQLLLGDPIRASMTCVRFYSMDAKNFTDLEANTFHLKNSAAHLQSELESCNWEEISVESLGVRGGETHKSLLMKMEPKELNNHINTILRQLEVAKFLANCEAHGKDVVGLLPKLFIEYHKIPTLFGTVHEKLQLAVLILVCGKNIEEGFGLSYRVIQDFNLNSMRVYSLTAKYFIGESQVEEVDRLLQAIVSNSAATVDTNSFCDELIKNAVETAISIHGSSSHVKSSLEGLIKRISEVGLKIHCYIITGQLKTAYLYANKHGRIGDIRKILRQSEVLNQVHVKRLCESKLAAEGGGLRK</sequence>
<dbReference type="InterPro" id="IPR017455">
    <property type="entry name" value="Znf_FYVE-rel"/>
</dbReference>
<feature type="domain" description="FYVE-type" evidence="7">
    <location>
        <begin position="1347"/>
        <end position="1408"/>
    </location>
</feature>
<evidence type="ECO:0000256" key="2">
    <source>
        <dbReference type="ARBA" id="ARBA00022723"/>
    </source>
</evidence>
<dbReference type="GeneID" id="109406400"/>
<dbReference type="SUPFAM" id="SSF57903">
    <property type="entry name" value="FYVE/PHD zinc finger"/>
    <property type="match status" value="1"/>
</dbReference>
<feature type="compositionally biased region" description="Basic residues" evidence="6">
    <location>
        <begin position="491"/>
        <end position="504"/>
    </location>
</feature>
<dbReference type="EnsemblMetazoa" id="AALFPA23_021521.R31835">
    <property type="protein sequence ID" value="AALFPA23_021521.P31835"/>
    <property type="gene ID" value="AALFPA23_021521"/>
</dbReference>
<reference evidence="9" key="1">
    <citation type="journal article" date="2015" name="Proc. Natl. Acad. Sci. U.S.A.">
        <title>Genome sequence of the Asian Tiger mosquito, Aedes albopictus, reveals insights into its biology, genetics, and evolution.</title>
        <authorList>
            <person name="Chen X.G."/>
            <person name="Jiang X."/>
            <person name="Gu J."/>
            <person name="Xu M."/>
            <person name="Wu Y."/>
            <person name="Deng Y."/>
            <person name="Zhang C."/>
            <person name="Bonizzoni M."/>
            <person name="Dermauw W."/>
            <person name="Vontas J."/>
            <person name="Armbruster P."/>
            <person name="Huang X."/>
            <person name="Yang Y."/>
            <person name="Zhang H."/>
            <person name="He W."/>
            <person name="Peng H."/>
            <person name="Liu Y."/>
            <person name="Wu K."/>
            <person name="Chen J."/>
            <person name="Lirakis M."/>
            <person name="Topalis P."/>
            <person name="Van Leeuwen T."/>
            <person name="Hall A.B."/>
            <person name="Jiang X."/>
            <person name="Thorpe C."/>
            <person name="Mueller R.L."/>
            <person name="Sun C."/>
            <person name="Waterhouse R.M."/>
            <person name="Yan G."/>
            <person name="Tu Z.J."/>
            <person name="Fang X."/>
            <person name="James A.A."/>
        </authorList>
    </citation>
    <scope>NUCLEOTIDE SEQUENCE [LARGE SCALE GENOMIC DNA]</scope>
    <source>
        <strain evidence="9">Foshan</strain>
    </source>
</reference>
<dbReference type="Proteomes" id="UP000069940">
    <property type="component" value="Unassembled WGS sequence"/>
</dbReference>
<dbReference type="SMART" id="SM00064">
    <property type="entry name" value="FYVE"/>
    <property type="match status" value="1"/>
</dbReference>
<keyword evidence="9" id="KW-1185">Reference proteome</keyword>
<reference evidence="8" key="2">
    <citation type="submission" date="2025-05" db="UniProtKB">
        <authorList>
            <consortium name="EnsemblMetazoa"/>
        </authorList>
    </citation>
    <scope>IDENTIFICATION</scope>
    <source>
        <strain evidence="8">Foshan</strain>
    </source>
</reference>
<evidence type="ECO:0000256" key="1">
    <source>
        <dbReference type="ARBA" id="ARBA00022553"/>
    </source>
</evidence>
<evidence type="ECO:0000256" key="6">
    <source>
        <dbReference type="SAM" id="MobiDB-lite"/>
    </source>
</evidence>
<dbReference type="PANTHER" id="PTHR46591">
    <property type="entry name" value="ZINC FINGER FYVE DOMAIN-CONTAINING PROTEIN 26"/>
    <property type="match status" value="1"/>
</dbReference>
<dbReference type="InterPro" id="IPR028730">
    <property type="entry name" value="ZFYVE26"/>
</dbReference>
<keyword evidence="4" id="KW-0862">Zinc</keyword>
<evidence type="ECO:0000259" key="7">
    <source>
        <dbReference type="PROSITE" id="PS50178"/>
    </source>
</evidence>
<protein>
    <recommendedName>
        <fullName evidence="7">FYVE-type domain-containing protein</fullName>
    </recommendedName>
</protein>
<dbReference type="EnsemblMetazoa" id="AALFPA23_021521.R31836">
    <property type="protein sequence ID" value="AALFPA23_021521.P31836"/>
    <property type="gene ID" value="AALFPA23_021521"/>
</dbReference>
<dbReference type="InterPro" id="IPR011011">
    <property type="entry name" value="Znf_FYVE_PHD"/>
</dbReference>
<dbReference type="Pfam" id="PF01363">
    <property type="entry name" value="FYVE"/>
    <property type="match status" value="1"/>
</dbReference>
<name>A0ABM1ZTI6_AEDAL</name>
<dbReference type="PANTHER" id="PTHR46591:SF1">
    <property type="entry name" value="ZINC FINGER FYVE DOMAIN-CONTAINING PROTEIN 26"/>
    <property type="match status" value="1"/>
</dbReference>
<dbReference type="InterPro" id="IPR057946">
    <property type="entry name" value="TPR_ZFYVE26"/>
</dbReference>
<dbReference type="RefSeq" id="XP_029723525.2">
    <property type="nucleotide sequence ID" value="XM_029867665.2"/>
</dbReference>
<evidence type="ECO:0000313" key="9">
    <source>
        <dbReference type="Proteomes" id="UP000069940"/>
    </source>
</evidence>
<dbReference type="Gene3D" id="3.30.40.10">
    <property type="entry name" value="Zinc/RING finger domain, C3HC4 (zinc finger)"/>
    <property type="match status" value="1"/>
</dbReference>
<proteinExistence type="predicted"/>
<feature type="region of interest" description="Disordered" evidence="6">
    <location>
        <begin position="491"/>
        <end position="536"/>
    </location>
</feature>
<dbReference type="InterPro" id="IPR013083">
    <property type="entry name" value="Znf_RING/FYVE/PHD"/>
</dbReference>
<dbReference type="PROSITE" id="PS50178">
    <property type="entry name" value="ZF_FYVE"/>
    <property type="match status" value="1"/>
</dbReference>
<accession>A0ABM1ZTI6</accession>
<evidence type="ECO:0000256" key="3">
    <source>
        <dbReference type="ARBA" id="ARBA00022771"/>
    </source>
</evidence>